<sequence length="212" mass="23690">MKLILVRHGHVEGIAPPRFRGRKEVPLTDLGHRQAVATAARIAAEWKVDAVYTSPMGRSSDTARAIAGHYGLVPQTISELLDFDYGEWGWKSHEEVREGWRDLYDLWFSAPQLVRVPGGDTLQELALRGADALRLMLAAHRDQTVVAVGHDSVNRGLLLQLLDLPLSGYWRLEQYPCCINEIDIGQRVSVHRINEHGHLLGLDPPGNAEAER</sequence>
<evidence type="ECO:0000313" key="3">
    <source>
        <dbReference type="Proteomes" id="UP000515377"/>
    </source>
</evidence>
<accession>A0A9X7U6G8</accession>
<reference evidence="2 3" key="1">
    <citation type="submission" date="2020-07" db="EMBL/GenBank/DDBJ databases">
        <title>Whole genome sequence of Sphingobium yanoikuyae A3.</title>
        <authorList>
            <person name="Han S.-S."/>
        </authorList>
    </citation>
    <scope>NUCLEOTIDE SEQUENCE [LARGE SCALE GENOMIC DNA]</scope>
    <source>
        <strain evidence="2 3">A3</strain>
    </source>
</reference>
<dbReference type="Gene3D" id="3.40.50.1240">
    <property type="entry name" value="Phosphoglycerate mutase-like"/>
    <property type="match status" value="1"/>
</dbReference>
<dbReference type="EMBL" id="CP060122">
    <property type="protein sequence ID" value="QNG43499.1"/>
    <property type="molecule type" value="Genomic_DNA"/>
</dbReference>
<dbReference type="InterPro" id="IPR050275">
    <property type="entry name" value="PGM_Phosphatase"/>
</dbReference>
<dbReference type="Proteomes" id="UP000515377">
    <property type="component" value="Chromosome"/>
</dbReference>
<dbReference type="CDD" id="cd07067">
    <property type="entry name" value="HP_PGM_like"/>
    <property type="match status" value="1"/>
</dbReference>
<dbReference type="GO" id="GO:0016791">
    <property type="term" value="F:phosphatase activity"/>
    <property type="evidence" value="ECO:0007669"/>
    <property type="project" value="TreeGrafter"/>
</dbReference>
<dbReference type="SMART" id="SM00855">
    <property type="entry name" value="PGAM"/>
    <property type="match status" value="1"/>
</dbReference>
<dbReference type="AlphaFoldDB" id="A0A9X7U6G8"/>
<dbReference type="PANTHER" id="PTHR48100:SF1">
    <property type="entry name" value="HISTIDINE PHOSPHATASE FAMILY PROTEIN-RELATED"/>
    <property type="match status" value="1"/>
</dbReference>
<organism evidence="2 3">
    <name type="scientific">Sphingobium yanoikuyae</name>
    <name type="common">Sphingomonas yanoikuyae</name>
    <dbReference type="NCBI Taxonomy" id="13690"/>
    <lineage>
        <taxon>Bacteria</taxon>
        <taxon>Pseudomonadati</taxon>
        <taxon>Pseudomonadota</taxon>
        <taxon>Alphaproteobacteria</taxon>
        <taxon>Sphingomonadales</taxon>
        <taxon>Sphingomonadaceae</taxon>
        <taxon>Sphingobium</taxon>
    </lineage>
</organism>
<proteinExistence type="predicted"/>
<protein>
    <submittedName>
        <fullName evidence="2">Histidine phosphatase family protein</fullName>
    </submittedName>
</protein>
<dbReference type="SUPFAM" id="SSF53254">
    <property type="entry name" value="Phosphoglycerate mutase-like"/>
    <property type="match status" value="1"/>
</dbReference>
<gene>
    <name evidence="2" type="ORF">H3V42_16110</name>
</gene>
<feature type="binding site" evidence="1">
    <location>
        <position position="58"/>
    </location>
    <ligand>
        <name>substrate</name>
    </ligand>
</feature>
<dbReference type="InterPro" id="IPR029033">
    <property type="entry name" value="His_PPase_superfam"/>
</dbReference>
<dbReference type="GO" id="GO:0005737">
    <property type="term" value="C:cytoplasm"/>
    <property type="evidence" value="ECO:0007669"/>
    <property type="project" value="TreeGrafter"/>
</dbReference>
<dbReference type="InterPro" id="IPR013078">
    <property type="entry name" value="His_Pase_superF_clade-1"/>
</dbReference>
<dbReference type="Pfam" id="PF00300">
    <property type="entry name" value="His_Phos_1"/>
    <property type="match status" value="1"/>
</dbReference>
<evidence type="ECO:0000256" key="1">
    <source>
        <dbReference type="PIRSR" id="PIRSR613078-2"/>
    </source>
</evidence>
<name>A0A9X7U6G8_SPHYA</name>
<evidence type="ECO:0000313" key="2">
    <source>
        <dbReference type="EMBL" id="QNG43499.1"/>
    </source>
</evidence>
<dbReference type="PANTHER" id="PTHR48100">
    <property type="entry name" value="BROAD-SPECIFICITY PHOSPHATASE YOR283W-RELATED"/>
    <property type="match status" value="1"/>
</dbReference>